<dbReference type="Proteomes" id="UP001346869">
    <property type="component" value="Unassembled WGS sequence"/>
</dbReference>
<comment type="caution">
    <text evidence="1">The sequence shown here is derived from an EMBL/GenBank/DDBJ whole genome shotgun (WGS) entry which is preliminary data.</text>
</comment>
<name>A0AAN7XUK5_ELEMC</name>
<sequence length="75" mass="8311">MNHPHVRVNRLQAKHSGSLLSPDVVQLTAAELKAERDRAVCCEELSEEASLSWLCTGRCGMESGCHRQTPESRAH</sequence>
<dbReference type="AlphaFoldDB" id="A0AAN7XUK5"/>
<accession>A0AAN7XUK5</accession>
<reference evidence="1 2" key="2">
    <citation type="journal article" date="2023" name="Mol. Biol. Evol.">
        <title>Genomics of Secondarily Temperate Adaptation in the Only Non-Antarctic Icefish.</title>
        <authorList>
            <person name="Rivera-Colon A.G."/>
            <person name="Rayamajhi N."/>
            <person name="Minhas B.F."/>
            <person name="Madrigal G."/>
            <person name="Bilyk K.T."/>
            <person name="Yoon V."/>
            <person name="Hune M."/>
            <person name="Gregory S."/>
            <person name="Cheng C.H.C."/>
            <person name="Catchen J.M."/>
        </authorList>
    </citation>
    <scope>NUCLEOTIDE SEQUENCE [LARGE SCALE GENOMIC DNA]</scope>
    <source>
        <strain evidence="1">JMC-PN-2008</strain>
    </source>
</reference>
<organism evidence="1 2">
    <name type="scientific">Eleginops maclovinus</name>
    <name type="common">Patagonian blennie</name>
    <name type="synonym">Eleginus maclovinus</name>
    <dbReference type="NCBI Taxonomy" id="56733"/>
    <lineage>
        <taxon>Eukaryota</taxon>
        <taxon>Metazoa</taxon>
        <taxon>Chordata</taxon>
        <taxon>Craniata</taxon>
        <taxon>Vertebrata</taxon>
        <taxon>Euteleostomi</taxon>
        <taxon>Actinopterygii</taxon>
        <taxon>Neopterygii</taxon>
        <taxon>Teleostei</taxon>
        <taxon>Neoteleostei</taxon>
        <taxon>Acanthomorphata</taxon>
        <taxon>Eupercaria</taxon>
        <taxon>Perciformes</taxon>
        <taxon>Notothenioidei</taxon>
        <taxon>Eleginopidae</taxon>
        <taxon>Eleginops</taxon>
    </lineage>
</organism>
<reference evidence="1 2" key="1">
    <citation type="journal article" date="2023" name="Genes (Basel)">
        <title>Chromosome-Level Genome Assembly and Circadian Gene Repertoire of the Patagonia Blennie Eleginops maclovinus-The Closest Ancestral Proxy of Antarctic Cryonotothenioids.</title>
        <authorList>
            <person name="Cheng C.C."/>
            <person name="Rivera-Colon A.G."/>
            <person name="Minhas B.F."/>
            <person name="Wilson L."/>
            <person name="Rayamajhi N."/>
            <person name="Vargas-Chacoff L."/>
            <person name="Catchen J.M."/>
        </authorList>
    </citation>
    <scope>NUCLEOTIDE SEQUENCE [LARGE SCALE GENOMIC DNA]</scope>
    <source>
        <strain evidence="1">JMC-PN-2008</strain>
    </source>
</reference>
<dbReference type="EMBL" id="JAUZQC010000008">
    <property type="protein sequence ID" value="KAK5867105.1"/>
    <property type="molecule type" value="Genomic_DNA"/>
</dbReference>
<protein>
    <submittedName>
        <fullName evidence="1">Uncharacterized protein</fullName>
    </submittedName>
</protein>
<evidence type="ECO:0000313" key="2">
    <source>
        <dbReference type="Proteomes" id="UP001346869"/>
    </source>
</evidence>
<evidence type="ECO:0000313" key="1">
    <source>
        <dbReference type="EMBL" id="KAK5867105.1"/>
    </source>
</evidence>
<gene>
    <name evidence="1" type="ORF">PBY51_011624</name>
</gene>
<proteinExistence type="predicted"/>
<keyword evidence="2" id="KW-1185">Reference proteome</keyword>